<protein>
    <recommendedName>
        <fullName evidence="3">UrcA family protein</fullName>
    </recommendedName>
</protein>
<evidence type="ECO:0008006" key="3">
    <source>
        <dbReference type="Google" id="ProtNLM"/>
    </source>
</evidence>
<dbReference type="EMBL" id="CP145607">
    <property type="protein sequence ID" value="WWM70115.1"/>
    <property type="molecule type" value="Genomic_DNA"/>
</dbReference>
<keyword evidence="2" id="KW-1185">Reference proteome</keyword>
<sequence length="174" mass="19210">MAAGVAAERLVGALIVTIYFDTSRQLFGICRSNDFIADMIWIDLLLATHPIARVHHCSRNLPADQPFYSLRGPKMEPIMIRKTTGVFLALAIALPSVAAAQSVDQFNNLVPPATSNENPTATSLYPYAGKSPMQRLQKICSSEKRSDRQTCKQAWREINDAYAKLKSGEATAQR</sequence>
<name>A0ABZ2FZQ1_9SPHN</name>
<evidence type="ECO:0000313" key="1">
    <source>
        <dbReference type="EMBL" id="WWM70115.1"/>
    </source>
</evidence>
<reference evidence="1 2" key="1">
    <citation type="submission" date="2024-02" db="EMBL/GenBank/DDBJ databases">
        <title>Full genome sequence of Sphingomonas kaistensis.</title>
        <authorList>
            <person name="Poletto B.L."/>
            <person name="Silva G."/>
            <person name="Galante D."/>
            <person name="Campos K.R."/>
            <person name="Santos M.B.N."/>
            <person name="Sacchi C.T."/>
        </authorList>
    </citation>
    <scope>NUCLEOTIDE SEQUENCE [LARGE SCALE GENOMIC DNA]</scope>
    <source>
        <strain evidence="1 2">MA4R</strain>
    </source>
</reference>
<dbReference type="RefSeq" id="WP_338502731.1">
    <property type="nucleotide sequence ID" value="NZ_CP145607.1"/>
</dbReference>
<dbReference type="Proteomes" id="UP001382935">
    <property type="component" value="Chromosome"/>
</dbReference>
<evidence type="ECO:0000313" key="2">
    <source>
        <dbReference type="Proteomes" id="UP001382935"/>
    </source>
</evidence>
<gene>
    <name evidence="1" type="ORF">V6R86_05320</name>
</gene>
<organism evidence="1 2">
    <name type="scientific">Sphingomonas kaistensis</name>
    <dbReference type="NCBI Taxonomy" id="298708"/>
    <lineage>
        <taxon>Bacteria</taxon>
        <taxon>Pseudomonadati</taxon>
        <taxon>Pseudomonadota</taxon>
        <taxon>Alphaproteobacteria</taxon>
        <taxon>Sphingomonadales</taxon>
        <taxon>Sphingomonadaceae</taxon>
        <taxon>Sphingomonas</taxon>
    </lineage>
</organism>
<accession>A0ABZ2FZQ1</accession>
<proteinExistence type="predicted"/>